<dbReference type="GO" id="GO:0008982">
    <property type="term" value="F:protein-N(PI)-phosphohistidine-sugar phosphotransferase activity"/>
    <property type="evidence" value="ECO:0007669"/>
    <property type="project" value="InterPro"/>
</dbReference>
<feature type="domain" description="PTS EIIB type-4" evidence="8">
    <location>
        <begin position="1"/>
        <end position="155"/>
    </location>
</feature>
<dbReference type="InterPro" id="IPR004720">
    <property type="entry name" value="PTS_IIB_sorbose-sp"/>
</dbReference>
<comment type="caution">
    <text evidence="9">The sequence shown here is derived from an EMBL/GenBank/DDBJ whole genome shotgun (WGS) entry which is preliminary data.</text>
</comment>
<dbReference type="PROSITE" id="PS51101">
    <property type="entry name" value="PTS_EIIB_TYPE_4"/>
    <property type="match status" value="1"/>
</dbReference>
<gene>
    <name evidence="9" type="ORF">SAMN04489746_0985</name>
</gene>
<keyword evidence="5" id="KW-0808">Transferase</keyword>
<evidence type="ECO:0000256" key="2">
    <source>
        <dbReference type="ARBA" id="ARBA00022448"/>
    </source>
</evidence>
<accession>A0AB38A6T9</accession>
<dbReference type="EMBL" id="FNSH01000001">
    <property type="protein sequence ID" value="SEB74276.1"/>
    <property type="molecule type" value="Genomic_DNA"/>
</dbReference>
<name>A0AB38A6T9_9ACTN</name>
<dbReference type="InterPro" id="IPR036667">
    <property type="entry name" value="PTS_IIB_sorbose-sp_sf"/>
</dbReference>
<reference evidence="9 10" key="1">
    <citation type="submission" date="2016-10" db="EMBL/GenBank/DDBJ databases">
        <authorList>
            <person name="Varghese N."/>
            <person name="Submissions S."/>
        </authorList>
    </citation>
    <scope>NUCLEOTIDE SEQUENCE [LARGE SCALE GENOMIC DNA]</scope>
    <source>
        <strain evidence="9 10">DSM 20586</strain>
    </source>
</reference>
<protein>
    <submittedName>
        <fullName evidence="9">PTS system, mannose-specific IIB component</fullName>
    </submittedName>
</protein>
<keyword evidence="6" id="KW-0598">Phosphotransferase system</keyword>
<dbReference type="GO" id="GO:0009401">
    <property type="term" value="P:phosphoenolpyruvate-dependent sugar phosphotransferase system"/>
    <property type="evidence" value="ECO:0007669"/>
    <property type="project" value="UniProtKB-KW"/>
</dbReference>
<evidence type="ECO:0000259" key="8">
    <source>
        <dbReference type="PROSITE" id="PS51101"/>
    </source>
</evidence>
<evidence type="ECO:0000256" key="1">
    <source>
        <dbReference type="ARBA" id="ARBA00004496"/>
    </source>
</evidence>
<keyword evidence="7" id="KW-0418">Kinase</keyword>
<organism evidence="9 10">
    <name type="scientific">Atopobium minutum</name>
    <dbReference type="NCBI Taxonomy" id="1381"/>
    <lineage>
        <taxon>Bacteria</taxon>
        <taxon>Bacillati</taxon>
        <taxon>Actinomycetota</taxon>
        <taxon>Coriobacteriia</taxon>
        <taxon>Coriobacteriales</taxon>
        <taxon>Atopobiaceae</taxon>
        <taxon>Atopobium</taxon>
    </lineage>
</organism>
<dbReference type="RefSeq" id="WP_002562857.1">
    <property type="nucleotide sequence ID" value="NZ_FNSH01000001.1"/>
</dbReference>
<comment type="subcellular location">
    <subcellularLocation>
        <location evidence="1">Cytoplasm</location>
    </subcellularLocation>
</comment>
<keyword evidence="3" id="KW-0963">Cytoplasm</keyword>
<dbReference type="SUPFAM" id="SSF52728">
    <property type="entry name" value="PTS IIb component"/>
    <property type="match status" value="1"/>
</dbReference>
<evidence type="ECO:0000256" key="4">
    <source>
        <dbReference type="ARBA" id="ARBA00022597"/>
    </source>
</evidence>
<evidence type="ECO:0000256" key="7">
    <source>
        <dbReference type="ARBA" id="ARBA00022777"/>
    </source>
</evidence>
<proteinExistence type="predicted"/>
<evidence type="ECO:0000313" key="10">
    <source>
        <dbReference type="Proteomes" id="UP000183687"/>
    </source>
</evidence>
<dbReference type="Pfam" id="PF03830">
    <property type="entry name" value="PTSIIB_sorb"/>
    <property type="match status" value="1"/>
</dbReference>
<sequence length="155" mass="17254">MIKLVRLDYRLLHGQVVVSWVKATNAQRIIIVDDETASNDLKKSAIKLAKPAGVRVNIFSVHQTLEKMPKIEQLNENIIFIFGSTTHLLAFIKKYPSITKVNYGATANVDGAKQVGQSVFLTEQQQEDTRELLTMGVEITVQQTAGSSAEELTRL</sequence>
<keyword evidence="2" id="KW-0813">Transport</keyword>
<dbReference type="Proteomes" id="UP000183687">
    <property type="component" value="Unassembled WGS sequence"/>
</dbReference>
<evidence type="ECO:0000256" key="3">
    <source>
        <dbReference type="ARBA" id="ARBA00022490"/>
    </source>
</evidence>
<dbReference type="AlphaFoldDB" id="A0AB38A6T9"/>
<evidence type="ECO:0000256" key="5">
    <source>
        <dbReference type="ARBA" id="ARBA00022679"/>
    </source>
</evidence>
<dbReference type="Gene3D" id="3.40.35.10">
    <property type="entry name" value="Phosphotransferase system, sorbose subfamily IIB component"/>
    <property type="match status" value="1"/>
</dbReference>
<evidence type="ECO:0000313" key="9">
    <source>
        <dbReference type="EMBL" id="SEB74276.1"/>
    </source>
</evidence>
<evidence type="ECO:0000256" key="6">
    <source>
        <dbReference type="ARBA" id="ARBA00022683"/>
    </source>
</evidence>
<dbReference type="GO" id="GO:0005737">
    <property type="term" value="C:cytoplasm"/>
    <property type="evidence" value="ECO:0007669"/>
    <property type="project" value="UniProtKB-SubCell"/>
</dbReference>
<keyword evidence="4" id="KW-0762">Sugar transport</keyword>
<dbReference type="GO" id="GO:0016301">
    <property type="term" value="F:kinase activity"/>
    <property type="evidence" value="ECO:0007669"/>
    <property type="project" value="UniProtKB-KW"/>
</dbReference>